<dbReference type="RefSeq" id="WP_425310652.1">
    <property type="nucleotide sequence ID" value="NZ_CP154795.1"/>
</dbReference>
<evidence type="ECO:0000313" key="7">
    <source>
        <dbReference type="Proteomes" id="UP001442841"/>
    </source>
</evidence>
<dbReference type="PANTHER" id="PTHR30136">
    <property type="entry name" value="HELIX-TURN-HELIX TRANSCRIPTIONAL REGULATOR, ICLR FAMILY"/>
    <property type="match status" value="1"/>
</dbReference>
<feature type="domain" description="IclR-ED" evidence="5">
    <location>
        <begin position="77"/>
        <end position="260"/>
    </location>
</feature>
<dbReference type="SUPFAM" id="SSF55781">
    <property type="entry name" value="GAF domain-like"/>
    <property type="match status" value="1"/>
</dbReference>
<sequence>MSDDDESPVLRPTGYVQSFERGLAVIRCFGPDASRLTLTEVAQRCDLTRAAARRYLITLESLGYVGASGREFFLLPRVLELGYAYLASSPVAEVTRLRLEPLARQLSESCSAAVLDRDDILYIARSSANRIMSIALAVGDRLPAYCTAMGRVLLAAGSDEDLDAYLDRLEPEPRTPHTLTDRAAIRAEILATRERGWCSIDQEVELGVRSVALPIHDSDGVVAAMNVSAHAARMTVDELESSVLETARMTAAAIDADLRLRR</sequence>
<proteinExistence type="predicted"/>
<accession>A0ABZ3FTX0</accession>
<evidence type="ECO:0000256" key="3">
    <source>
        <dbReference type="ARBA" id="ARBA00023163"/>
    </source>
</evidence>
<dbReference type="InterPro" id="IPR029016">
    <property type="entry name" value="GAF-like_dom_sf"/>
</dbReference>
<dbReference type="InterPro" id="IPR014757">
    <property type="entry name" value="Tscrpt_reg_IclR_C"/>
</dbReference>
<protein>
    <submittedName>
        <fullName evidence="6">IclR family transcriptional regulator C-terminal domain-containing protein</fullName>
    </submittedName>
</protein>
<keyword evidence="7" id="KW-1185">Reference proteome</keyword>
<dbReference type="EMBL" id="CP154795">
    <property type="protein sequence ID" value="XAN09195.1"/>
    <property type="molecule type" value="Genomic_DNA"/>
</dbReference>
<gene>
    <name evidence="6" type="ORF">AADG42_18350</name>
</gene>
<dbReference type="InterPro" id="IPR012794">
    <property type="entry name" value="PcaR_PcaU"/>
</dbReference>
<dbReference type="Proteomes" id="UP001442841">
    <property type="component" value="Chromosome"/>
</dbReference>
<evidence type="ECO:0000256" key="2">
    <source>
        <dbReference type="ARBA" id="ARBA00023125"/>
    </source>
</evidence>
<dbReference type="PROSITE" id="PS51077">
    <property type="entry name" value="HTH_ICLR"/>
    <property type="match status" value="1"/>
</dbReference>
<dbReference type="PANTHER" id="PTHR30136:SF34">
    <property type="entry name" value="TRANSCRIPTIONAL REGULATOR"/>
    <property type="match status" value="1"/>
</dbReference>
<keyword evidence="2" id="KW-0238">DNA-binding</keyword>
<feature type="domain" description="HTH iclR-type" evidence="4">
    <location>
        <begin position="16"/>
        <end position="76"/>
    </location>
</feature>
<dbReference type="Pfam" id="PF01614">
    <property type="entry name" value="IclR_C"/>
    <property type="match status" value="1"/>
</dbReference>
<evidence type="ECO:0000256" key="1">
    <source>
        <dbReference type="ARBA" id="ARBA00023015"/>
    </source>
</evidence>
<dbReference type="NCBIfam" id="TIGR02431">
    <property type="entry name" value="pcaR_pcaU"/>
    <property type="match status" value="1"/>
</dbReference>
<keyword evidence="3" id="KW-0804">Transcription</keyword>
<dbReference type="Gene3D" id="3.30.450.40">
    <property type="match status" value="1"/>
</dbReference>
<dbReference type="InterPro" id="IPR005471">
    <property type="entry name" value="Tscrpt_reg_IclR_N"/>
</dbReference>
<evidence type="ECO:0000259" key="5">
    <source>
        <dbReference type="PROSITE" id="PS51078"/>
    </source>
</evidence>
<dbReference type="SUPFAM" id="SSF46785">
    <property type="entry name" value="Winged helix' DNA-binding domain"/>
    <property type="match status" value="1"/>
</dbReference>
<dbReference type="InterPro" id="IPR036388">
    <property type="entry name" value="WH-like_DNA-bd_sf"/>
</dbReference>
<evidence type="ECO:0000313" key="6">
    <source>
        <dbReference type="EMBL" id="XAN09195.1"/>
    </source>
</evidence>
<dbReference type="Gene3D" id="1.10.10.10">
    <property type="entry name" value="Winged helix-like DNA-binding domain superfamily/Winged helix DNA-binding domain"/>
    <property type="match status" value="1"/>
</dbReference>
<name>A0ABZ3FTX0_9ACTN</name>
<evidence type="ECO:0000259" key="4">
    <source>
        <dbReference type="PROSITE" id="PS51077"/>
    </source>
</evidence>
<organism evidence="6 7">
    <name type="scientific">Ammonicoccus fulvus</name>
    <dbReference type="NCBI Taxonomy" id="3138240"/>
    <lineage>
        <taxon>Bacteria</taxon>
        <taxon>Bacillati</taxon>
        <taxon>Actinomycetota</taxon>
        <taxon>Actinomycetes</taxon>
        <taxon>Propionibacteriales</taxon>
        <taxon>Propionibacteriaceae</taxon>
        <taxon>Ammonicoccus</taxon>
    </lineage>
</organism>
<dbReference type="SMART" id="SM00346">
    <property type="entry name" value="HTH_ICLR"/>
    <property type="match status" value="1"/>
</dbReference>
<dbReference type="PROSITE" id="PS51078">
    <property type="entry name" value="ICLR_ED"/>
    <property type="match status" value="1"/>
</dbReference>
<reference evidence="6 7" key="1">
    <citation type="submission" date="2024-04" db="EMBL/GenBank/DDBJ databases">
        <title>Isolation of an actinomycete strain from pig manure.</title>
        <authorList>
            <person name="Gong T."/>
            <person name="Yu Z."/>
            <person name="An M."/>
            <person name="Wei C."/>
            <person name="Yang W."/>
            <person name="Liu L."/>
        </authorList>
    </citation>
    <scope>NUCLEOTIDE SEQUENCE [LARGE SCALE GENOMIC DNA]</scope>
    <source>
        <strain evidence="6 7">ZF39</strain>
    </source>
</reference>
<dbReference type="Pfam" id="PF09339">
    <property type="entry name" value="HTH_IclR"/>
    <property type="match status" value="1"/>
</dbReference>
<dbReference type="InterPro" id="IPR036390">
    <property type="entry name" value="WH_DNA-bd_sf"/>
</dbReference>
<dbReference type="InterPro" id="IPR050707">
    <property type="entry name" value="HTH_MetabolicPath_Reg"/>
</dbReference>
<keyword evidence="1" id="KW-0805">Transcription regulation</keyword>